<comment type="caution">
    <text evidence="2">The sequence shown here is derived from an EMBL/GenBank/DDBJ whole genome shotgun (WGS) entry which is preliminary data.</text>
</comment>
<evidence type="ECO:0000256" key="1">
    <source>
        <dbReference type="SAM" id="MobiDB-lite"/>
    </source>
</evidence>
<accession>A0A9P6AM67</accession>
<evidence type="ECO:0000313" key="2">
    <source>
        <dbReference type="EMBL" id="KAF9508363.1"/>
    </source>
</evidence>
<protein>
    <submittedName>
        <fullName evidence="2">Uncharacterized protein</fullName>
    </submittedName>
</protein>
<name>A0A9P6AM67_9AGAM</name>
<reference evidence="2" key="1">
    <citation type="journal article" date="2020" name="Nat. Commun.">
        <title>Large-scale genome sequencing of mycorrhizal fungi provides insights into the early evolution of symbiotic traits.</title>
        <authorList>
            <person name="Miyauchi S."/>
            <person name="Kiss E."/>
            <person name="Kuo A."/>
            <person name="Drula E."/>
            <person name="Kohler A."/>
            <person name="Sanchez-Garcia M."/>
            <person name="Morin E."/>
            <person name="Andreopoulos B."/>
            <person name="Barry K.W."/>
            <person name="Bonito G."/>
            <person name="Buee M."/>
            <person name="Carver A."/>
            <person name="Chen C."/>
            <person name="Cichocki N."/>
            <person name="Clum A."/>
            <person name="Culley D."/>
            <person name="Crous P.W."/>
            <person name="Fauchery L."/>
            <person name="Girlanda M."/>
            <person name="Hayes R.D."/>
            <person name="Keri Z."/>
            <person name="LaButti K."/>
            <person name="Lipzen A."/>
            <person name="Lombard V."/>
            <person name="Magnuson J."/>
            <person name="Maillard F."/>
            <person name="Murat C."/>
            <person name="Nolan M."/>
            <person name="Ohm R.A."/>
            <person name="Pangilinan J."/>
            <person name="Pereira M.F."/>
            <person name="Perotto S."/>
            <person name="Peter M."/>
            <person name="Pfister S."/>
            <person name="Riley R."/>
            <person name="Sitrit Y."/>
            <person name="Stielow J.B."/>
            <person name="Szollosi G."/>
            <person name="Zifcakova L."/>
            <person name="Stursova M."/>
            <person name="Spatafora J.W."/>
            <person name="Tedersoo L."/>
            <person name="Vaario L.M."/>
            <person name="Yamada A."/>
            <person name="Yan M."/>
            <person name="Wang P."/>
            <person name="Xu J."/>
            <person name="Bruns T."/>
            <person name="Baldrian P."/>
            <person name="Vilgalys R."/>
            <person name="Dunand C."/>
            <person name="Henrissat B."/>
            <person name="Grigoriev I.V."/>
            <person name="Hibbett D."/>
            <person name="Nagy L.G."/>
            <person name="Martin F.M."/>
        </authorList>
    </citation>
    <scope>NUCLEOTIDE SEQUENCE</scope>
    <source>
        <strain evidence="2">UP504</strain>
    </source>
</reference>
<dbReference type="AlphaFoldDB" id="A0A9P6AM67"/>
<feature type="region of interest" description="Disordered" evidence="1">
    <location>
        <begin position="141"/>
        <end position="165"/>
    </location>
</feature>
<feature type="compositionally biased region" description="Polar residues" evidence="1">
    <location>
        <begin position="156"/>
        <end position="165"/>
    </location>
</feature>
<dbReference type="Proteomes" id="UP000886523">
    <property type="component" value="Unassembled WGS sequence"/>
</dbReference>
<keyword evidence="3" id="KW-1185">Reference proteome</keyword>
<organism evidence="2 3">
    <name type="scientific">Hydnum rufescens UP504</name>
    <dbReference type="NCBI Taxonomy" id="1448309"/>
    <lineage>
        <taxon>Eukaryota</taxon>
        <taxon>Fungi</taxon>
        <taxon>Dikarya</taxon>
        <taxon>Basidiomycota</taxon>
        <taxon>Agaricomycotina</taxon>
        <taxon>Agaricomycetes</taxon>
        <taxon>Cantharellales</taxon>
        <taxon>Hydnaceae</taxon>
        <taxon>Hydnum</taxon>
    </lineage>
</organism>
<proteinExistence type="predicted"/>
<sequence length="327" mass="35795">MTELSVGAEFSASGMLPVHATLPSPVDVFLAAGLPGDVLTLFDAPFHGSLLLPHPAVLTIKEMARVRQVNAHALSDPPTRSQLGAYVCEAETLFLQLEAANRKVSGSGASSLPGGSAGGAPANTLPALLVGANALGSIPPRPSSFLPPASGASADGQLTSFPQFTSPQSKQITFDDLIPFRGVAYAKETMPEPYRAMLEKRMYLPLPALTHKNVHDLRTGLKRDEMAKIGDDKDPEAKLVRRPVMDPYLAIEFAISKTEFVEAYQLLILTMKESPVFGGAVATMFESWFLELQQHTNWYHPKLWAALVRFDHKWRHRWFVDPYMTCQ</sequence>
<dbReference type="EMBL" id="MU129060">
    <property type="protein sequence ID" value="KAF9508363.1"/>
    <property type="molecule type" value="Genomic_DNA"/>
</dbReference>
<evidence type="ECO:0000313" key="3">
    <source>
        <dbReference type="Proteomes" id="UP000886523"/>
    </source>
</evidence>
<gene>
    <name evidence="2" type="ORF">BS47DRAFT_1397844</name>
</gene>